<dbReference type="Pfam" id="PF20152">
    <property type="entry name" value="DUF6534"/>
    <property type="match status" value="1"/>
</dbReference>
<feature type="transmembrane region" description="Helical" evidence="1">
    <location>
        <begin position="12"/>
        <end position="33"/>
    </location>
</feature>
<feature type="transmembrane region" description="Helical" evidence="1">
    <location>
        <begin position="119"/>
        <end position="137"/>
    </location>
</feature>
<dbReference type="PANTHER" id="PTHR40465:SF1">
    <property type="entry name" value="DUF6534 DOMAIN-CONTAINING PROTEIN"/>
    <property type="match status" value="1"/>
</dbReference>
<sequence length="350" mass="38583">MEKTVKGLSVGSVLITSWFATALSGIVLLQAYFYYRSKPKNDLKIFTILIVVLLLLDSAHIVCIMITIYHYLIENFGNNDALGELVPSLALTVGLTGTITFFAQSFFTWRVWKLSRKNIIAPITFLLQIARLTLGWVTTARAIHYGTFDDWATKVRWLFTTGVSVAVACDILITGGLCYWLHGSRTGLSSMDEAIDKLILYSVENGLLTCVFSIASLVCAIIMPGNLVFIGIHFVISKLYISSVLTALNTRNSFRARKDRVSMKPTLNMFSFGEGTSGSARDQNSFALHPPRHTPRGLGVITIDKTEEVHISSSKNDVTNPTESFNIVATDHGSTQNHEGAFDSVKVMAV</sequence>
<dbReference type="STRING" id="2282107.A0A286ULD7"/>
<evidence type="ECO:0000313" key="4">
    <source>
        <dbReference type="Proteomes" id="UP000217199"/>
    </source>
</evidence>
<proteinExistence type="predicted"/>
<dbReference type="InterPro" id="IPR045339">
    <property type="entry name" value="DUF6534"/>
</dbReference>
<evidence type="ECO:0000313" key="3">
    <source>
        <dbReference type="EMBL" id="PAV20314.1"/>
    </source>
</evidence>
<protein>
    <recommendedName>
        <fullName evidence="2">DUF6534 domain-containing protein</fullName>
    </recommendedName>
</protein>
<dbReference type="InParanoid" id="A0A286ULD7"/>
<feature type="transmembrane region" description="Helical" evidence="1">
    <location>
        <begin position="85"/>
        <end position="107"/>
    </location>
</feature>
<feature type="transmembrane region" description="Helical" evidence="1">
    <location>
        <begin position="202"/>
        <end position="223"/>
    </location>
</feature>
<feature type="transmembrane region" description="Helical" evidence="1">
    <location>
        <begin position="229"/>
        <end position="248"/>
    </location>
</feature>
<organism evidence="3 4">
    <name type="scientific">Pyrrhoderma noxium</name>
    <dbReference type="NCBI Taxonomy" id="2282107"/>
    <lineage>
        <taxon>Eukaryota</taxon>
        <taxon>Fungi</taxon>
        <taxon>Dikarya</taxon>
        <taxon>Basidiomycota</taxon>
        <taxon>Agaricomycotina</taxon>
        <taxon>Agaricomycetes</taxon>
        <taxon>Hymenochaetales</taxon>
        <taxon>Hymenochaetaceae</taxon>
        <taxon>Pyrrhoderma</taxon>
    </lineage>
</organism>
<keyword evidence="1" id="KW-0472">Membrane</keyword>
<accession>A0A286ULD7</accession>
<evidence type="ECO:0000256" key="1">
    <source>
        <dbReference type="SAM" id="Phobius"/>
    </source>
</evidence>
<feature type="transmembrane region" description="Helical" evidence="1">
    <location>
        <begin position="45"/>
        <end position="73"/>
    </location>
</feature>
<name>A0A286ULD7_9AGAM</name>
<dbReference type="OrthoDB" id="3206554at2759"/>
<keyword evidence="1" id="KW-0812">Transmembrane</keyword>
<reference evidence="3 4" key="1">
    <citation type="journal article" date="2017" name="Mol. Ecol.">
        <title>Comparative and population genomic landscape of Phellinus noxius: A hypervariable fungus causing root rot in trees.</title>
        <authorList>
            <person name="Chung C.L."/>
            <person name="Lee T.J."/>
            <person name="Akiba M."/>
            <person name="Lee H.H."/>
            <person name="Kuo T.H."/>
            <person name="Liu D."/>
            <person name="Ke H.M."/>
            <person name="Yokoi T."/>
            <person name="Roa M.B."/>
            <person name="Lu M.J."/>
            <person name="Chang Y.Y."/>
            <person name="Ann P.J."/>
            <person name="Tsai J.N."/>
            <person name="Chen C.Y."/>
            <person name="Tzean S.S."/>
            <person name="Ota Y."/>
            <person name="Hattori T."/>
            <person name="Sahashi N."/>
            <person name="Liou R.F."/>
            <person name="Kikuchi T."/>
            <person name="Tsai I.J."/>
        </authorList>
    </citation>
    <scope>NUCLEOTIDE SEQUENCE [LARGE SCALE GENOMIC DNA]</scope>
    <source>
        <strain evidence="3 4">FFPRI411160</strain>
    </source>
</reference>
<dbReference type="PANTHER" id="PTHR40465">
    <property type="entry name" value="CHROMOSOME 1, WHOLE GENOME SHOTGUN SEQUENCE"/>
    <property type="match status" value="1"/>
</dbReference>
<feature type="domain" description="DUF6534" evidence="2">
    <location>
        <begin position="166"/>
        <end position="253"/>
    </location>
</feature>
<comment type="caution">
    <text evidence="3">The sequence shown here is derived from an EMBL/GenBank/DDBJ whole genome shotgun (WGS) entry which is preliminary data.</text>
</comment>
<evidence type="ECO:0000259" key="2">
    <source>
        <dbReference type="Pfam" id="PF20152"/>
    </source>
</evidence>
<dbReference type="Proteomes" id="UP000217199">
    <property type="component" value="Unassembled WGS sequence"/>
</dbReference>
<dbReference type="EMBL" id="NBII01000003">
    <property type="protein sequence ID" value="PAV20314.1"/>
    <property type="molecule type" value="Genomic_DNA"/>
</dbReference>
<keyword evidence="1" id="KW-1133">Transmembrane helix</keyword>
<feature type="transmembrane region" description="Helical" evidence="1">
    <location>
        <begin position="157"/>
        <end position="181"/>
    </location>
</feature>
<keyword evidence="4" id="KW-1185">Reference proteome</keyword>
<gene>
    <name evidence="3" type="ORF">PNOK_0294100</name>
</gene>
<dbReference type="AlphaFoldDB" id="A0A286ULD7"/>